<comment type="caution">
    <text evidence="3">The sequence shown here is derived from an EMBL/GenBank/DDBJ whole genome shotgun (WGS) entry which is preliminary data.</text>
</comment>
<evidence type="ECO:0000313" key="4">
    <source>
        <dbReference type="Proteomes" id="UP000682308"/>
    </source>
</evidence>
<evidence type="ECO:0000313" key="3">
    <source>
        <dbReference type="EMBL" id="MBR8643327.1"/>
    </source>
</evidence>
<feature type="domain" description="DUF397" evidence="2">
    <location>
        <begin position="26"/>
        <end position="53"/>
    </location>
</feature>
<dbReference type="Pfam" id="PF04149">
    <property type="entry name" value="DUF397"/>
    <property type="match status" value="1"/>
</dbReference>
<reference evidence="3 4" key="1">
    <citation type="submission" date="2021-04" db="EMBL/GenBank/DDBJ databases">
        <title>Characterization of the biosynthetic gene cluster of new lipopeptides with antitumor activity in the genome of the marine Streptomyces PHM034.</title>
        <authorList>
            <person name="Ceniceros A."/>
            <person name="Canedo L."/>
            <person name="Mendez C."/>
            <person name="Olano C."/>
            <person name="Schleissner C."/>
            <person name="Cuevas C."/>
            <person name="De La Calle F."/>
            <person name="Salas J.A."/>
        </authorList>
    </citation>
    <scope>NUCLEOTIDE SEQUENCE [LARGE SCALE GENOMIC DNA]</scope>
    <source>
        <strain evidence="3 4">PHM034</strain>
    </source>
</reference>
<keyword evidence="4" id="KW-1185">Reference proteome</keyword>
<evidence type="ECO:0000256" key="1">
    <source>
        <dbReference type="SAM" id="MobiDB-lite"/>
    </source>
</evidence>
<accession>A0A941FN73</accession>
<dbReference type="EMBL" id="JAGTPG010000002">
    <property type="protein sequence ID" value="MBR8643327.1"/>
    <property type="molecule type" value="Genomic_DNA"/>
</dbReference>
<name>A0A941FN73_9ACTN</name>
<dbReference type="AlphaFoldDB" id="A0A941FN73"/>
<sequence>MERSGPTGLPSPGTSVPGGNIPPPTSIRDSKTPTRATLTFPAATFTRFMDALRTEPPRSPPRPELALPLVQFALTAMSKRHRIQREERTTMKFKSLGTAATAAALFATALTGTIATAGTAAAAPEDCSKAIINVKAKETVKVRTSPKTSATALGIWGKGKKGGICNGGKAYKGGSYKACGKKSNMWYYGGDKVDGWVPKTCINW</sequence>
<protein>
    <submittedName>
        <fullName evidence="3">DUF397 domain-containing protein</fullName>
    </submittedName>
</protein>
<gene>
    <name evidence="3" type="ORF">KEF29_38215</name>
</gene>
<proteinExistence type="predicted"/>
<evidence type="ECO:0000259" key="2">
    <source>
        <dbReference type="Pfam" id="PF04149"/>
    </source>
</evidence>
<dbReference type="Proteomes" id="UP000682308">
    <property type="component" value="Unassembled WGS sequence"/>
</dbReference>
<organism evidence="3 4">
    <name type="scientific">Streptomyces tuirus</name>
    <dbReference type="NCBI Taxonomy" id="68278"/>
    <lineage>
        <taxon>Bacteria</taxon>
        <taxon>Bacillati</taxon>
        <taxon>Actinomycetota</taxon>
        <taxon>Actinomycetes</taxon>
        <taxon>Kitasatosporales</taxon>
        <taxon>Streptomycetaceae</taxon>
        <taxon>Streptomyces</taxon>
    </lineage>
</organism>
<dbReference type="InterPro" id="IPR007278">
    <property type="entry name" value="DUF397"/>
</dbReference>
<feature type="region of interest" description="Disordered" evidence="1">
    <location>
        <begin position="1"/>
        <end position="34"/>
    </location>
</feature>